<keyword evidence="7" id="KW-0862">Zinc</keyword>
<dbReference type="PANTHER" id="PTHR11774">
    <property type="entry name" value="GERANYLGERANYL TRANSFERASE TYPE BETA SUBUNIT"/>
    <property type="match status" value="1"/>
</dbReference>
<dbReference type="SUPFAM" id="SSF48239">
    <property type="entry name" value="Terpenoid cyclases/Protein prenyltransferases"/>
    <property type="match status" value="1"/>
</dbReference>
<dbReference type="AlphaFoldDB" id="M2RBF2"/>
<evidence type="ECO:0000256" key="7">
    <source>
        <dbReference type="ARBA" id="ARBA00022833"/>
    </source>
</evidence>
<dbReference type="Gene3D" id="1.50.10.20">
    <property type="match status" value="1"/>
</dbReference>
<accession>M2RBF2</accession>
<dbReference type="InterPro" id="IPR001330">
    <property type="entry name" value="Prenyltrans"/>
</dbReference>
<gene>
    <name evidence="9" type="ORF">CERSUDRAFT_116025</name>
</gene>
<comment type="similarity">
    <text evidence="2">Belongs to the protein prenyltransferase subunit beta family.</text>
</comment>
<comment type="cofactor">
    <cofactor evidence="1">
        <name>Zn(2+)</name>
        <dbReference type="ChEBI" id="CHEBI:29105"/>
    </cofactor>
</comment>
<dbReference type="EMBL" id="KB445799">
    <property type="protein sequence ID" value="EMD36116.1"/>
    <property type="molecule type" value="Genomic_DNA"/>
</dbReference>
<keyword evidence="6" id="KW-0677">Repeat</keyword>
<dbReference type="HOGENOM" id="CLU_028946_0_0_1"/>
<evidence type="ECO:0000256" key="5">
    <source>
        <dbReference type="ARBA" id="ARBA00022723"/>
    </source>
</evidence>
<keyword evidence="5" id="KW-0479">Metal-binding</keyword>
<dbReference type="PANTHER" id="PTHR11774:SF6">
    <property type="entry name" value="PROTEIN FARNESYLTRANSFERASE SUBUNIT BETA"/>
    <property type="match status" value="1"/>
</dbReference>
<evidence type="ECO:0000256" key="6">
    <source>
        <dbReference type="ARBA" id="ARBA00022737"/>
    </source>
</evidence>
<evidence type="ECO:0000313" key="10">
    <source>
        <dbReference type="Proteomes" id="UP000016930"/>
    </source>
</evidence>
<dbReference type="InterPro" id="IPR045089">
    <property type="entry name" value="PGGT1B-like"/>
</dbReference>
<keyword evidence="10" id="KW-1185">Reference proteome</keyword>
<dbReference type="GO" id="GO:0004660">
    <property type="term" value="F:protein farnesyltransferase activity"/>
    <property type="evidence" value="ECO:0007669"/>
    <property type="project" value="TreeGrafter"/>
</dbReference>
<keyword evidence="3" id="KW-0637">Prenyltransferase</keyword>
<keyword evidence="4" id="KW-0808">Transferase</keyword>
<dbReference type="Pfam" id="PF00432">
    <property type="entry name" value="Prenyltrans"/>
    <property type="match status" value="1"/>
</dbReference>
<dbReference type="GO" id="GO:0046872">
    <property type="term" value="F:metal ion binding"/>
    <property type="evidence" value="ECO:0007669"/>
    <property type="project" value="UniProtKB-KW"/>
</dbReference>
<sequence length="527" mass="56824">MTSSGLRPTPVDGYPSPTSRLQIATEDILRAHVPTSGTPPVLNRNLHLQFLLRNLQQGFPERYTSQDASQPWLIFWTLQGFSTLGIGLDDRTKRRAIDTILAMQHPEGGFGGGPGQVAHLLPTYAAVCSLAIAGKPGPGGGWDEIDRAKMHAWFLSLKQPDGSFKVSSDGEVDVRGLYCLLVCATILNIMTATLLAGIPEVIASCQTYEGGFGSASFGEWAFGEDGQSPDYAAPRPTLGEAHGGYTFCATAAWALIQPYVRLYASSPSPNLSLAPPAVNMRSLARWYAAMQGGRAELGGLRGRTNKLVDGCYAWWVGGGAAVVAGMLKEMDEARSIVGECVAGDVDAKEGEGEEAKEEGWEDDDVDDSLFDRAALQEYVLCAGQHAAGGLRDKPPKHSDAYHTLYCLSGLSVAQHQVIPNTSRRIALRSSWDSAKARGREGSGMSLSDDQLSFSDGLRRESFVNALSWLEEEGTEIYVGGAVNRVNATHPLFNLTVTHTEAVMAHFYGQSLPIRRPTSRPRRKPPTA</sequence>
<dbReference type="Proteomes" id="UP000016930">
    <property type="component" value="Unassembled WGS sequence"/>
</dbReference>
<proteinExistence type="inferred from homology"/>
<protein>
    <recommendedName>
        <fullName evidence="8">Prenyltransferase alpha-alpha toroid domain-containing protein</fullName>
    </recommendedName>
</protein>
<evidence type="ECO:0000313" key="9">
    <source>
        <dbReference type="EMBL" id="EMD36116.1"/>
    </source>
</evidence>
<evidence type="ECO:0000256" key="3">
    <source>
        <dbReference type="ARBA" id="ARBA00022602"/>
    </source>
</evidence>
<reference evidence="9 10" key="1">
    <citation type="journal article" date="2012" name="Proc. Natl. Acad. Sci. U.S.A.">
        <title>Comparative genomics of Ceriporiopsis subvermispora and Phanerochaete chrysosporium provide insight into selective ligninolysis.</title>
        <authorList>
            <person name="Fernandez-Fueyo E."/>
            <person name="Ruiz-Duenas F.J."/>
            <person name="Ferreira P."/>
            <person name="Floudas D."/>
            <person name="Hibbett D.S."/>
            <person name="Canessa P."/>
            <person name="Larrondo L.F."/>
            <person name="James T.Y."/>
            <person name="Seelenfreund D."/>
            <person name="Lobos S."/>
            <person name="Polanco R."/>
            <person name="Tello M."/>
            <person name="Honda Y."/>
            <person name="Watanabe T."/>
            <person name="Watanabe T."/>
            <person name="Ryu J.S."/>
            <person name="Kubicek C.P."/>
            <person name="Schmoll M."/>
            <person name="Gaskell J."/>
            <person name="Hammel K.E."/>
            <person name="St John F.J."/>
            <person name="Vanden Wymelenberg A."/>
            <person name="Sabat G."/>
            <person name="Splinter BonDurant S."/>
            <person name="Syed K."/>
            <person name="Yadav J.S."/>
            <person name="Doddapaneni H."/>
            <person name="Subramanian V."/>
            <person name="Lavin J.L."/>
            <person name="Oguiza J.A."/>
            <person name="Perez G."/>
            <person name="Pisabarro A.G."/>
            <person name="Ramirez L."/>
            <person name="Santoyo F."/>
            <person name="Master E."/>
            <person name="Coutinho P.M."/>
            <person name="Henrissat B."/>
            <person name="Lombard V."/>
            <person name="Magnuson J.K."/>
            <person name="Kuees U."/>
            <person name="Hori C."/>
            <person name="Igarashi K."/>
            <person name="Samejima M."/>
            <person name="Held B.W."/>
            <person name="Barry K.W."/>
            <person name="LaButti K.M."/>
            <person name="Lapidus A."/>
            <person name="Lindquist E.A."/>
            <person name="Lucas S.M."/>
            <person name="Riley R."/>
            <person name="Salamov A.A."/>
            <person name="Hoffmeister D."/>
            <person name="Schwenk D."/>
            <person name="Hadar Y."/>
            <person name="Yarden O."/>
            <person name="de Vries R.P."/>
            <person name="Wiebenga A."/>
            <person name="Stenlid J."/>
            <person name="Eastwood D."/>
            <person name="Grigoriev I.V."/>
            <person name="Berka R.M."/>
            <person name="Blanchette R.A."/>
            <person name="Kersten P."/>
            <person name="Martinez A.T."/>
            <person name="Vicuna R."/>
            <person name="Cullen D."/>
        </authorList>
    </citation>
    <scope>NUCLEOTIDE SEQUENCE [LARGE SCALE GENOMIC DNA]</scope>
    <source>
        <strain evidence="9 10">B</strain>
    </source>
</reference>
<name>M2RBF2_CERS8</name>
<dbReference type="STRING" id="914234.M2RBF2"/>
<dbReference type="GO" id="GO:0005965">
    <property type="term" value="C:protein farnesyltransferase complex"/>
    <property type="evidence" value="ECO:0007669"/>
    <property type="project" value="TreeGrafter"/>
</dbReference>
<feature type="domain" description="Prenyltransferase alpha-alpha toroid" evidence="8">
    <location>
        <begin position="42"/>
        <end position="493"/>
    </location>
</feature>
<evidence type="ECO:0000256" key="1">
    <source>
        <dbReference type="ARBA" id="ARBA00001947"/>
    </source>
</evidence>
<organism evidence="9 10">
    <name type="scientific">Ceriporiopsis subvermispora (strain B)</name>
    <name type="common">White-rot fungus</name>
    <name type="synonym">Gelatoporia subvermispora</name>
    <dbReference type="NCBI Taxonomy" id="914234"/>
    <lineage>
        <taxon>Eukaryota</taxon>
        <taxon>Fungi</taxon>
        <taxon>Dikarya</taxon>
        <taxon>Basidiomycota</taxon>
        <taxon>Agaricomycotina</taxon>
        <taxon>Agaricomycetes</taxon>
        <taxon>Polyporales</taxon>
        <taxon>Gelatoporiaceae</taxon>
        <taxon>Gelatoporia</taxon>
    </lineage>
</organism>
<evidence type="ECO:0000256" key="4">
    <source>
        <dbReference type="ARBA" id="ARBA00022679"/>
    </source>
</evidence>
<evidence type="ECO:0000259" key="8">
    <source>
        <dbReference type="Pfam" id="PF00432"/>
    </source>
</evidence>
<dbReference type="InterPro" id="IPR008930">
    <property type="entry name" value="Terpenoid_cyclase/PrenylTrfase"/>
</dbReference>
<evidence type="ECO:0000256" key="2">
    <source>
        <dbReference type="ARBA" id="ARBA00010497"/>
    </source>
</evidence>
<dbReference type="OrthoDB" id="10261146at2759"/>